<dbReference type="EMBL" id="MHLN01000028">
    <property type="protein sequence ID" value="OGZ10976.1"/>
    <property type="molecule type" value="Genomic_DNA"/>
</dbReference>
<feature type="domain" description="N-acetyltransferase" evidence="1">
    <location>
        <begin position="1"/>
        <end position="163"/>
    </location>
</feature>
<evidence type="ECO:0000259" key="1">
    <source>
        <dbReference type="PROSITE" id="PS51186"/>
    </source>
</evidence>
<dbReference type="AlphaFoldDB" id="A0A1G2DBJ0"/>
<sequence length="163" mass="18964">MEIKEVKPEEWKKVRDLYLELLKTDPTAFVDEYDEIALKTEEEWRKGFQRKGKTLVAVDGDRFVGMGCVTFYDELPGIPVFHKLGVLPEYRERGIGTRIVEARENWALSEGAKRVRLYVIADRKKTIEFSEKNGYKVTEILKNNSQRKDGTFVDVVIMEKDLS</sequence>
<dbReference type="Gene3D" id="3.40.630.30">
    <property type="match status" value="1"/>
</dbReference>
<evidence type="ECO:0000313" key="2">
    <source>
        <dbReference type="EMBL" id="OGZ10976.1"/>
    </source>
</evidence>
<dbReference type="Proteomes" id="UP000178099">
    <property type="component" value="Unassembled WGS sequence"/>
</dbReference>
<protein>
    <recommendedName>
        <fullName evidence="1">N-acetyltransferase domain-containing protein</fullName>
    </recommendedName>
</protein>
<dbReference type="InterPro" id="IPR000182">
    <property type="entry name" value="GNAT_dom"/>
</dbReference>
<organism evidence="2 3">
    <name type="scientific">Candidatus Lloydbacteria bacterium RIFCSPHIGHO2_02_FULL_51_22</name>
    <dbReference type="NCBI Taxonomy" id="1798663"/>
    <lineage>
        <taxon>Bacteria</taxon>
        <taxon>Candidatus Lloydiibacteriota</taxon>
    </lineage>
</organism>
<proteinExistence type="predicted"/>
<accession>A0A1G2DBJ0</accession>
<dbReference type="GO" id="GO:0016747">
    <property type="term" value="F:acyltransferase activity, transferring groups other than amino-acyl groups"/>
    <property type="evidence" value="ECO:0007669"/>
    <property type="project" value="InterPro"/>
</dbReference>
<dbReference type="CDD" id="cd04301">
    <property type="entry name" value="NAT_SF"/>
    <property type="match status" value="1"/>
</dbReference>
<evidence type="ECO:0000313" key="3">
    <source>
        <dbReference type="Proteomes" id="UP000178099"/>
    </source>
</evidence>
<name>A0A1G2DBJ0_9BACT</name>
<dbReference type="PROSITE" id="PS51186">
    <property type="entry name" value="GNAT"/>
    <property type="match status" value="1"/>
</dbReference>
<dbReference type="InterPro" id="IPR016181">
    <property type="entry name" value="Acyl_CoA_acyltransferase"/>
</dbReference>
<dbReference type="InterPro" id="IPR050276">
    <property type="entry name" value="MshD_Acetyltransferase"/>
</dbReference>
<dbReference type="SUPFAM" id="SSF55729">
    <property type="entry name" value="Acyl-CoA N-acyltransferases (Nat)"/>
    <property type="match status" value="1"/>
</dbReference>
<reference evidence="2 3" key="1">
    <citation type="journal article" date="2016" name="Nat. Commun.">
        <title>Thousands of microbial genomes shed light on interconnected biogeochemical processes in an aquifer system.</title>
        <authorList>
            <person name="Anantharaman K."/>
            <person name="Brown C.T."/>
            <person name="Hug L.A."/>
            <person name="Sharon I."/>
            <person name="Castelle C.J."/>
            <person name="Probst A.J."/>
            <person name="Thomas B.C."/>
            <person name="Singh A."/>
            <person name="Wilkins M.J."/>
            <person name="Karaoz U."/>
            <person name="Brodie E.L."/>
            <person name="Williams K.H."/>
            <person name="Hubbard S.S."/>
            <person name="Banfield J.F."/>
        </authorList>
    </citation>
    <scope>NUCLEOTIDE SEQUENCE [LARGE SCALE GENOMIC DNA]</scope>
</reference>
<dbReference type="Pfam" id="PF00583">
    <property type="entry name" value="Acetyltransf_1"/>
    <property type="match status" value="1"/>
</dbReference>
<gene>
    <name evidence="2" type="ORF">A3D67_03505</name>
</gene>
<dbReference type="PANTHER" id="PTHR43617">
    <property type="entry name" value="L-AMINO ACID N-ACETYLTRANSFERASE"/>
    <property type="match status" value="1"/>
</dbReference>
<comment type="caution">
    <text evidence="2">The sequence shown here is derived from an EMBL/GenBank/DDBJ whole genome shotgun (WGS) entry which is preliminary data.</text>
</comment>